<feature type="transmembrane region" description="Helical" evidence="2">
    <location>
        <begin position="22"/>
        <end position="41"/>
    </location>
</feature>
<organism evidence="3 4">
    <name type="scientific">Cryptococcus floricola</name>
    <dbReference type="NCBI Taxonomy" id="2591691"/>
    <lineage>
        <taxon>Eukaryota</taxon>
        <taxon>Fungi</taxon>
        <taxon>Dikarya</taxon>
        <taxon>Basidiomycota</taxon>
        <taxon>Agaricomycotina</taxon>
        <taxon>Tremellomycetes</taxon>
        <taxon>Tremellales</taxon>
        <taxon>Cryptococcaceae</taxon>
        <taxon>Cryptococcus</taxon>
    </lineage>
</organism>
<accession>A0A5D3B3N5</accession>
<reference evidence="3 4" key="1">
    <citation type="submission" date="2017-05" db="EMBL/GenBank/DDBJ databases">
        <title>The Genome Sequence of Tsuchiyaea wingfieldii DSM 27421.</title>
        <authorList>
            <person name="Cuomo C."/>
            <person name="Passer A."/>
            <person name="Billmyre B."/>
            <person name="Heitman J."/>
        </authorList>
    </citation>
    <scope>NUCLEOTIDE SEQUENCE [LARGE SCALE GENOMIC DNA]</scope>
    <source>
        <strain evidence="3 4">DSM 27421</strain>
    </source>
</reference>
<keyword evidence="2" id="KW-0812">Transmembrane</keyword>
<comment type="caution">
    <text evidence="3">The sequence shown here is derived from an EMBL/GenBank/DDBJ whole genome shotgun (WGS) entry which is preliminary data.</text>
</comment>
<dbReference type="Proteomes" id="UP000322245">
    <property type="component" value="Unassembled WGS sequence"/>
</dbReference>
<evidence type="ECO:0000313" key="3">
    <source>
        <dbReference type="EMBL" id="TYJ57229.1"/>
    </source>
</evidence>
<feature type="transmembrane region" description="Helical" evidence="2">
    <location>
        <begin position="62"/>
        <end position="82"/>
    </location>
</feature>
<dbReference type="EMBL" id="NIDF01000014">
    <property type="protein sequence ID" value="TYJ57229.1"/>
    <property type="molecule type" value="Genomic_DNA"/>
</dbReference>
<name>A0A5D3B3N5_9TREE</name>
<dbReference type="PANTHER" id="PTHR40465">
    <property type="entry name" value="CHROMOSOME 1, WHOLE GENOME SHOTGUN SEQUENCE"/>
    <property type="match status" value="1"/>
</dbReference>
<evidence type="ECO:0000313" key="4">
    <source>
        <dbReference type="Proteomes" id="UP000322245"/>
    </source>
</evidence>
<keyword evidence="4" id="KW-1185">Reference proteome</keyword>
<keyword evidence="2" id="KW-1133">Transmembrane helix</keyword>
<feature type="region of interest" description="Disordered" evidence="1">
    <location>
        <begin position="320"/>
        <end position="388"/>
    </location>
</feature>
<feature type="transmembrane region" description="Helical" evidence="2">
    <location>
        <begin position="173"/>
        <end position="196"/>
    </location>
</feature>
<evidence type="ECO:0000256" key="1">
    <source>
        <dbReference type="SAM" id="MobiDB-lite"/>
    </source>
</evidence>
<gene>
    <name evidence="3" type="ORF">B9479_001961</name>
</gene>
<dbReference type="AlphaFoldDB" id="A0A5D3B3N5"/>
<dbReference type="PANTHER" id="PTHR40465:SF1">
    <property type="entry name" value="DUF6534 DOMAIN-CONTAINING PROTEIN"/>
    <property type="match status" value="1"/>
</dbReference>
<sequence>MSVNATVLEETARAIIEPRKGAFFGFLFAGFMADTILLGVMMHQTQHFFRYGRKDFSHWVSVDTVILMIFHLAITFYTWAYLLDIFAYKFGEYSSLSAKHWIGYYNAMDAMPIALSHFAYNAYKFNSRNKFIPILTGFFILTSAGGSIASSAFYLKQKTALDPLSTNMQIASWIWIAGALTADTIIASGIMYALLFDKVSSPTFTGRFALLRKLAHLTRECQLPPLVLNLAVLIIYRGNFSNLAFVFILRFMSKIYPVTRLWVINARYNLHASRNVGHSTEIEGTSQSQSFSMNKIPDRTVIHVQTETYDDKGLTSQKTLVPAAEPPQIQLSSPRHQARRGHHPESLSSNESEEYTDSTYKEPVDGRNGSVVGLGGDGDSRRGLTLRN</sequence>
<protein>
    <submittedName>
        <fullName evidence="3">Uncharacterized protein</fullName>
    </submittedName>
</protein>
<feature type="transmembrane region" description="Helical" evidence="2">
    <location>
        <begin position="132"/>
        <end position="153"/>
    </location>
</feature>
<evidence type="ECO:0000256" key="2">
    <source>
        <dbReference type="SAM" id="Phobius"/>
    </source>
</evidence>
<proteinExistence type="predicted"/>
<keyword evidence="2" id="KW-0472">Membrane</keyword>